<organism evidence="1 2">
    <name type="scientific">Zhouia amylolytica AD3</name>
    <dbReference type="NCBI Taxonomy" id="1286632"/>
    <lineage>
        <taxon>Bacteria</taxon>
        <taxon>Pseudomonadati</taxon>
        <taxon>Bacteroidota</taxon>
        <taxon>Flavobacteriia</taxon>
        <taxon>Flavobacteriales</taxon>
        <taxon>Flavobacteriaceae</taxon>
        <taxon>Zhouia</taxon>
    </lineage>
</organism>
<reference evidence="2" key="1">
    <citation type="submission" date="2013-11" db="EMBL/GenBank/DDBJ databases">
        <title>Draft genome sequence from a member of Zhouia, isolated tidal flat.</title>
        <authorList>
            <person name="Jin H."/>
            <person name="Jeon C.O."/>
        </authorList>
    </citation>
    <scope>NUCLEOTIDE SEQUENCE [LARGE SCALE GENOMIC DNA]</scope>
    <source>
        <strain evidence="2">AD3</strain>
    </source>
</reference>
<dbReference type="RefSeq" id="WP_038262510.1">
    <property type="nucleotide sequence ID" value="NZ_AYXY01000010.1"/>
</dbReference>
<dbReference type="InterPro" id="IPR036249">
    <property type="entry name" value="Thioredoxin-like_sf"/>
</dbReference>
<gene>
    <name evidence="1" type="ORF">P278_07230</name>
</gene>
<dbReference type="Gene3D" id="3.40.30.10">
    <property type="entry name" value="Glutaredoxin"/>
    <property type="match status" value="1"/>
</dbReference>
<dbReference type="Proteomes" id="UP000018850">
    <property type="component" value="Unassembled WGS sequence"/>
</dbReference>
<keyword evidence="2" id="KW-1185">Reference proteome</keyword>
<dbReference type="AlphaFoldDB" id="W2UR12"/>
<evidence type="ECO:0000313" key="2">
    <source>
        <dbReference type="Proteomes" id="UP000018850"/>
    </source>
</evidence>
<name>W2UR12_9FLAO</name>
<reference evidence="1 2" key="2">
    <citation type="journal article" date="2016" name="Genome Announc.">
        <title>Draft Genome Sequence of Zhouia amylolytica AD3, Isolated from Tidal Flat Sediment.</title>
        <authorList>
            <person name="Jia B."/>
            <person name="Jin H.M."/>
            <person name="Lee H.J."/>
            <person name="Jeon C.O."/>
        </authorList>
    </citation>
    <scope>NUCLEOTIDE SEQUENCE [LARGE SCALE GENOMIC DNA]</scope>
    <source>
        <strain evidence="1 2">AD3</strain>
    </source>
</reference>
<evidence type="ECO:0000313" key="1">
    <source>
        <dbReference type="EMBL" id="ETN96379.1"/>
    </source>
</evidence>
<sequence>MKKTILYLIVIFTISIQSCKVDKTNPKVKEGEIDGLNYVEGTLDEALAIANEEGKYLFVVSVLEGCNACDNFLVKPTLNDRLKEELSDHYLIYKCDFLRRENRYLSWIFNSVASPTGFVFSPESKLINIVLPNEAPKVIHQALELGRKGTVVNSKFSKRISLVGKDAVIFFNQVFQAQQLIDKGGMEGLREAYFLLRKSIATESYFYNNYLCAQVAKRLELYDDTRHYMKQVDELDGDYNRRLYNELY</sequence>
<dbReference type="PROSITE" id="PS51257">
    <property type="entry name" value="PROKAR_LIPOPROTEIN"/>
    <property type="match status" value="1"/>
</dbReference>
<accession>W2UR12</accession>
<comment type="caution">
    <text evidence="1">The sequence shown here is derived from an EMBL/GenBank/DDBJ whole genome shotgun (WGS) entry which is preliminary data.</text>
</comment>
<dbReference type="EMBL" id="AYXY01000010">
    <property type="protein sequence ID" value="ETN96379.1"/>
    <property type="molecule type" value="Genomic_DNA"/>
</dbReference>
<protein>
    <submittedName>
        <fullName evidence="1">Uncharacterized protein</fullName>
    </submittedName>
</protein>
<proteinExistence type="predicted"/>
<dbReference type="SUPFAM" id="SSF52833">
    <property type="entry name" value="Thioredoxin-like"/>
    <property type="match status" value="1"/>
</dbReference>